<dbReference type="Pfam" id="PF00012">
    <property type="entry name" value="HSP70"/>
    <property type="match status" value="1"/>
</dbReference>
<dbReference type="FunFam" id="3.30.420.40:FF:000028">
    <property type="entry name" value="heat shock 70 kDa protein-like"/>
    <property type="match status" value="1"/>
</dbReference>
<keyword evidence="3 5" id="KW-0067">ATP-binding</keyword>
<evidence type="ECO:0000256" key="2">
    <source>
        <dbReference type="ARBA" id="ARBA00022741"/>
    </source>
</evidence>
<comment type="caution">
    <text evidence="6">The sequence shown here is derived from an EMBL/GenBank/DDBJ whole genome shotgun (WGS) entry which is preliminary data.</text>
</comment>
<dbReference type="RefSeq" id="WP_209705290.1">
    <property type="nucleotide sequence ID" value="NZ_JAFIDA010000001.1"/>
</dbReference>
<keyword evidence="2 5" id="KW-0547">Nucleotide-binding</keyword>
<dbReference type="InterPro" id="IPR013126">
    <property type="entry name" value="Hsp_70_fam"/>
</dbReference>
<dbReference type="GO" id="GO:0140662">
    <property type="term" value="F:ATP-dependent protein folding chaperone"/>
    <property type="evidence" value="ECO:0007669"/>
    <property type="project" value="InterPro"/>
</dbReference>
<sequence length="562" mass="60420">MASIGIDFGTTNSVVAQFAANALSVLSIDEPPAQWAGLGFDRVLPTVFGRGDDDRPIFGWAAKQRPGSLAAVKRLLRAEERADVDGVEFVVEEIATLIFGHLKRASAHQGVAFDQAVVTIPANSRGLARYRTKLAAGMAGIQVQALINEPTAAAMAYSMRSAHEETLMVVDWGGGTLDVTILKNIDGVFMEQSSKGIQQLGGLDFDTALSRIVMDTVSDPSKWNGSDRTGFRLDIEKAKIQLSTAEQVSVPLPGGEYRQVTRAMFEDAVRPQIERVREPILQCLQDIGAQASDIDAVVLVGGTCQVPAIRQFVSELLGRGPATGIDPMTAVAEGAAVASAILSGELDDRDFFVSTEHALGTIILDPTSGLAFSELIPRNHKLPARVTDTFIPASDFQEQVNVQVIEGDPSKSLDDDDNVILKSWTLDFPDPQPLGEITLDLTYSYDIDGILHVTAEDSLGNVLLSDDVSYGQGVEKRDLPKIANRVARTLDSDRIETSVDRAASALSAAEQRIVTEVKTKVIPFIEDAEAAELRSLISSAEAGDESAIPSLQSAVRKYSYLL</sequence>
<dbReference type="Gene3D" id="3.90.640.10">
    <property type="entry name" value="Actin, Chain A, domain 4"/>
    <property type="match status" value="1"/>
</dbReference>
<dbReference type="SUPFAM" id="SSF100920">
    <property type="entry name" value="Heat shock protein 70kD (HSP70), peptide-binding domain"/>
    <property type="match status" value="1"/>
</dbReference>
<dbReference type="Gene3D" id="3.30.420.40">
    <property type="match status" value="2"/>
</dbReference>
<dbReference type="SUPFAM" id="SSF53067">
    <property type="entry name" value="Actin-like ATPase domain"/>
    <property type="match status" value="2"/>
</dbReference>
<name>A0A940PRT8_9MICO</name>
<dbReference type="PRINTS" id="PR00301">
    <property type="entry name" value="HEATSHOCK70"/>
</dbReference>
<evidence type="ECO:0000256" key="3">
    <source>
        <dbReference type="ARBA" id="ARBA00022840"/>
    </source>
</evidence>
<comment type="similarity">
    <text evidence="1 5">Belongs to the heat shock protein 70 family.</text>
</comment>
<dbReference type="Proteomes" id="UP000675163">
    <property type="component" value="Unassembled WGS sequence"/>
</dbReference>
<evidence type="ECO:0000313" key="6">
    <source>
        <dbReference type="EMBL" id="MBP1326374.1"/>
    </source>
</evidence>
<dbReference type="AlphaFoldDB" id="A0A940PRT8"/>
<dbReference type="InterPro" id="IPR029047">
    <property type="entry name" value="HSP70_peptide-bd_sf"/>
</dbReference>
<keyword evidence="4" id="KW-0143">Chaperone</keyword>
<dbReference type="Gene3D" id="2.60.34.10">
    <property type="entry name" value="Substrate Binding Domain Of DNAk, Chain A, domain 1"/>
    <property type="match status" value="1"/>
</dbReference>
<organism evidence="6 7">
    <name type="scientific">Leucobacter exalbidus</name>
    <dbReference type="NCBI Taxonomy" id="662960"/>
    <lineage>
        <taxon>Bacteria</taxon>
        <taxon>Bacillati</taxon>
        <taxon>Actinomycetota</taxon>
        <taxon>Actinomycetes</taxon>
        <taxon>Micrococcales</taxon>
        <taxon>Microbacteriaceae</taxon>
        <taxon>Leucobacter</taxon>
    </lineage>
</organism>
<accession>A0A940PRT8</accession>
<evidence type="ECO:0000256" key="5">
    <source>
        <dbReference type="RuleBase" id="RU003322"/>
    </source>
</evidence>
<dbReference type="PANTHER" id="PTHR19375">
    <property type="entry name" value="HEAT SHOCK PROTEIN 70KDA"/>
    <property type="match status" value="1"/>
</dbReference>
<proteinExistence type="inferred from homology"/>
<protein>
    <submittedName>
        <fullName evidence="6">Molecular chaperone DnaK (HSP70)</fullName>
    </submittedName>
</protein>
<evidence type="ECO:0000256" key="1">
    <source>
        <dbReference type="ARBA" id="ARBA00007381"/>
    </source>
</evidence>
<dbReference type="InterPro" id="IPR043129">
    <property type="entry name" value="ATPase_NBD"/>
</dbReference>
<gene>
    <name evidence="6" type="ORF">JOF28_001606</name>
</gene>
<dbReference type="EMBL" id="JAFIDA010000001">
    <property type="protein sequence ID" value="MBP1326374.1"/>
    <property type="molecule type" value="Genomic_DNA"/>
</dbReference>
<evidence type="ECO:0000256" key="4">
    <source>
        <dbReference type="ARBA" id="ARBA00023186"/>
    </source>
</evidence>
<dbReference type="GO" id="GO:0005524">
    <property type="term" value="F:ATP binding"/>
    <property type="evidence" value="ECO:0007669"/>
    <property type="project" value="UniProtKB-KW"/>
</dbReference>
<reference evidence="6" key="1">
    <citation type="submission" date="2021-02" db="EMBL/GenBank/DDBJ databases">
        <title>Sequencing the genomes of 1000 actinobacteria strains.</title>
        <authorList>
            <person name="Klenk H.-P."/>
        </authorList>
    </citation>
    <scope>NUCLEOTIDE SEQUENCE</scope>
    <source>
        <strain evidence="6">DSM 22850</strain>
    </source>
</reference>
<keyword evidence="7" id="KW-1185">Reference proteome</keyword>
<evidence type="ECO:0000313" key="7">
    <source>
        <dbReference type="Proteomes" id="UP000675163"/>
    </source>
</evidence>